<gene>
    <name evidence="2" type="ORF">J2S57_005222</name>
</gene>
<dbReference type="InterPro" id="IPR009061">
    <property type="entry name" value="DNA-bd_dom_put_sf"/>
</dbReference>
<dbReference type="RefSeq" id="WP_307247683.1">
    <property type="nucleotide sequence ID" value="NZ_JAUSQZ010000001.1"/>
</dbReference>
<dbReference type="EMBL" id="JAUSQZ010000001">
    <property type="protein sequence ID" value="MDP9829473.1"/>
    <property type="molecule type" value="Genomic_DNA"/>
</dbReference>
<feature type="region of interest" description="Disordered" evidence="1">
    <location>
        <begin position="55"/>
        <end position="74"/>
    </location>
</feature>
<evidence type="ECO:0000313" key="3">
    <source>
        <dbReference type="Proteomes" id="UP001235712"/>
    </source>
</evidence>
<name>A0ABT9P9W8_9ACTN</name>
<reference evidence="2 3" key="1">
    <citation type="submission" date="2023-07" db="EMBL/GenBank/DDBJ databases">
        <title>Sequencing the genomes of 1000 actinobacteria strains.</title>
        <authorList>
            <person name="Klenk H.-P."/>
        </authorList>
    </citation>
    <scope>NUCLEOTIDE SEQUENCE [LARGE SCALE GENOMIC DNA]</scope>
    <source>
        <strain evidence="2 3">DSM 44388</strain>
    </source>
</reference>
<sequence>MICYTIDQAAQRVHRTPETIRRWIRQEMLVATFEPITGMRYVQEEHLLVAERESRLGKRKGRWTSERQPERVAS</sequence>
<keyword evidence="3" id="KW-1185">Reference proteome</keyword>
<evidence type="ECO:0000313" key="2">
    <source>
        <dbReference type="EMBL" id="MDP9829473.1"/>
    </source>
</evidence>
<feature type="compositionally biased region" description="Basic and acidic residues" evidence="1">
    <location>
        <begin position="63"/>
        <end position="74"/>
    </location>
</feature>
<protein>
    <submittedName>
        <fullName evidence="2">DNA-binding transcriptional MerR regulator</fullName>
    </submittedName>
</protein>
<dbReference type="GO" id="GO:0003677">
    <property type="term" value="F:DNA binding"/>
    <property type="evidence" value="ECO:0007669"/>
    <property type="project" value="UniProtKB-KW"/>
</dbReference>
<proteinExistence type="predicted"/>
<dbReference type="SUPFAM" id="SSF46955">
    <property type="entry name" value="Putative DNA-binding domain"/>
    <property type="match status" value="1"/>
</dbReference>
<organism evidence="2 3">
    <name type="scientific">Kineosporia succinea</name>
    <dbReference type="NCBI Taxonomy" id="84632"/>
    <lineage>
        <taxon>Bacteria</taxon>
        <taxon>Bacillati</taxon>
        <taxon>Actinomycetota</taxon>
        <taxon>Actinomycetes</taxon>
        <taxon>Kineosporiales</taxon>
        <taxon>Kineosporiaceae</taxon>
        <taxon>Kineosporia</taxon>
    </lineage>
</organism>
<dbReference type="Proteomes" id="UP001235712">
    <property type="component" value="Unassembled WGS sequence"/>
</dbReference>
<accession>A0ABT9P9W8</accession>
<evidence type="ECO:0000256" key="1">
    <source>
        <dbReference type="SAM" id="MobiDB-lite"/>
    </source>
</evidence>
<comment type="caution">
    <text evidence="2">The sequence shown here is derived from an EMBL/GenBank/DDBJ whole genome shotgun (WGS) entry which is preliminary data.</text>
</comment>
<keyword evidence="2" id="KW-0238">DNA-binding</keyword>